<organism evidence="2 4">
    <name type="scientific">Deinococcus wulumuqiensis</name>
    <dbReference type="NCBI Taxonomy" id="980427"/>
    <lineage>
        <taxon>Bacteria</taxon>
        <taxon>Thermotogati</taxon>
        <taxon>Deinococcota</taxon>
        <taxon>Deinococci</taxon>
        <taxon>Deinococcales</taxon>
        <taxon>Deinococcaceae</taxon>
        <taxon>Deinococcus</taxon>
    </lineage>
</organism>
<reference evidence="2" key="2">
    <citation type="journal article" date="2014" name="Int. J. Syst. Evol. Microbiol.">
        <title>Complete genome sequence of Corynebacterium casei LMG S-19264T (=DSM 44701T), isolated from a smear-ripened cheese.</title>
        <authorList>
            <consortium name="US DOE Joint Genome Institute (JGI-PGF)"/>
            <person name="Walter F."/>
            <person name="Albersmeier A."/>
            <person name="Kalinowski J."/>
            <person name="Ruckert C."/>
        </authorList>
    </citation>
    <scope>NUCLEOTIDE SEQUENCE</scope>
    <source>
        <strain evidence="2">CGMCC 1.8885</strain>
    </source>
</reference>
<proteinExistence type="predicted"/>
<reference evidence="2" key="4">
    <citation type="submission" date="2023-08" db="EMBL/GenBank/DDBJ databases">
        <authorList>
            <person name="Sun Q."/>
            <person name="Zhou Y."/>
        </authorList>
    </citation>
    <scope>NUCLEOTIDE SEQUENCE</scope>
    <source>
        <strain evidence="1">CGMCC 1.8884</strain>
        <strain evidence="2">CGMCC 1.8885</strain>
    </source>
</reference>
<keyword evidence="3" id="KW-1185">Reference proteome</keyword>
<evidence type="ECO:0000313" key="4">
    <source>
        <dbReference type="Proteomes" id="UP000652720"/>
    </source>
</evidence>
<dbReference type="Proteomes" id="UP000652720">
    <property type="component" value="Unassembled WGS sequence"/>
</dbReference>
<accession>A0AAV4KD47</accession>
<name>A0AAV4KD47_9DEIO</name>
<dbReference type="EMBL" id="BMMA01000057">
    <property type="protein sequence ID" value="GGI93964.1"/>
    <property type="molecule type" value="Genomic_DNA"/>
</dbReference>
<evidence type="ECO:0000313" key="2">
    <source>
        <dbReference type="EMBL" id="GGI93964.1"/>
    </source>
</evidence>
<reference evidence="3" key="3">
    <citation type="journal article" date="2019" name="Int. J. Syst. Evol. Microbiol.">
        <title>The Global Catalogue of Microorganisms (GCM) 10K type strain sequencing project: providing services to taxonomists for standard genome sequencing and annotation.</title>
        <authorList>
            <consortium name="The Broad Institute Genomics Platform"/>
            <consortium name="The Broad Institute Genome Sequencing Center for Infectious Disease"/>
            <person name="Wu L."/>
            <person name="Ma J."/>
        </authorList>
    </citation>
    <scope>NUCLEOTIDE SEQUENCE [LARGE SCALE GENOMIC DNA]</scope>
    <source>
        <strain evidence="3">CGMCC 1.8884</strain>
    </source>
</reference>
<evidence type="ECO:0000313" key="1">
    <source>
        <dbReference type="EMBL" id="GGI67768.1"/>
    </source>
</evidence>
<protein>
    <submittedName>
        <fullName evidence="2">Uncharacterized protein</fullName>
    </submittedName>
</protein>
<dbReference type="Proteomes" id="UP000630135">
    <property type="component" value="Unassembled WGS sequence"/>
</dbReference>
<evidence type="ECO:0000313" key="3">
    <source>
        <dbReference type="Proteomes" id="UP000630135"/>
    </source>
</evidence>
<comment type="caution">
    <text evidence="2">The sequence shown here is derived from an EMBL/GenBank/DDBJ whole genome shotgun (WGS) entry which is preliminary data.</text>
</comment>
<dbReference type="AlphaFoldDB" id="A0AAV4KD47"/>
<reference evidence="1" key="1">
    <citation type="journal article" date="2014" name="Int. J. Syst. Evol. Microbiol.">
        <title>Complete genome of a new Firmicutes species belonging to the dominant human colonic microbiota ('Ruminococcus bicirculans') reveals two chromosomes and a selective capacity to utilize plant glucans.</title>
        <authorList>
            <consortium name="NISC Comparative Sequencing Program"/>
            <person name="Wegmann U."/>
            <person name="Louis P."/>
            <person name="Goesmann A."/>
            <person name="Henrissat B."/>
            <person name="Duncan S.H."/>
            <person name="Flint H.J."/>
        </authorList>
    </citation>
    <scope>NUCLEOTIDE SEQUENCE</scope>
    <source>
        <strain evidence="1">CGMCC 1.8884</strain>
    </source>
</reference>
<gene>
    <name evidence="1" type="ORF">GCM10008021_30040</name>
    <name evidence="2" type="ORF">GCM10010914_30710</name>
</gene>
<sequence length="217" mass="24708">MTVSAQAGRVVAREQVGNRVLWSVPVPSNRTVHTAIRDHTVLIVTAQNRPWDATAATYDLRSGKRWWTQALGGLFTRLYVKNDTFFIEYISTGGESRTNTIIQREKASRPLAEVPGRMLTQNANALLFSYEGPVNPYEAVTLNYFRYNLEKHQLVPLNYRVPQRPNCGELQKDTTKVTDRVTNQYVYAMRSDLCGTFVARFDWTKPADTPPVIEQIP</sequence>
<dbReference type="EMBL" id="BMLZ01000068">
    <property type="protein sequence ID" value="GGI67768.1"/>
    <property type="molecule type" value="Genomic_DNA"/>
</dbReference>